<sequence>MGLHAWPVRATQALIIHQLRLYKAPRFGGGIGDEDDKVDERGKVFSQMGLAKSAMPLVVKS</sequence>
<keyword evidence="2" id="KW-1185">Reference proteome</keyword>
<evidence type="ECO:0000313" key="1">
    <source>
        <dbReference type="EMBL" id="KAL0907810.1"/>
    </source>
</evidence>
<dbReference type="EMBL" id="JANQDX010000017">
    <property type="protein sequence ID" value="KAL0907810.1"/>
    <property type="molecule type" value="Genomic_DNA"/>
</dbReference>
<comment type="caution">
    <text evidence="1">The sequence shown here is derived from an EMBL/GenBank/DDBJ whole genome shotgun (WGS) entry which is preliminary data.</text>
</comment>
<gene>
    <name evidence="1" type="ORF">M5K25_022248</name>
</gene>
<name>A0ABD0U5X7_DENTH</name>
<dbReference type="Proteomes" id="UP001552299">
    <property type="component" value="Unassembled WGS sequence"/>
</dbReference>
<proteinExistence type="predicted"/>
<protein>
    <submittedName>
        <fullName evidence="1">Uncharacterized protein</fullName>
    </submittedName>
</protein>
<reference evidence="1 2" key="1">
    <citation type="journal article" date="2024" name="Plant Biotechnol. J.">
        <title>Dendrobium thyrsiflorum genome and its molecular insights into genes involved in important horticultural traits.</title>
        <authorList>
            <person name="Chen B."/>
            <person name="Wang J.Y."/>
            <person name="Zheng P.J."/>
            <person name="Li K.L."/>
            <person name="Liang Y.M."/>
            <person name="Chen X.F."/>
            <person name="Zhang C."/>
            <person name="Zhao X."/>
            <person name="He X."/>
            <person name="Zhang G.Q."/>
            <person name="Liu Z.J."/>
            <person name="Xu Q."/>
        </authorList>
    </citation>
    <scope>NUCLEOTIDE SEQUENCE [LARGE SCALE GENOMIC DNA]</scope>
    <source>
        <strain evidence="1">GZMU011</strain>
    </source>
</reference>
<organism evidence="1 2">
    <name type="scientific">Dendrobium thyrsiflorum</name>
    <name type="common">Pinecone-like raceme dendrobium</name>
    <name type="synonym">Orchid</name>
    <dbReference type="NCBI Taxonomy" id="117978"/>
    <lineage>
        <taxon>Eukaryota</taxon>
        <taxon>Viridiplantae</taxon>
        <taxon>Streptophyta</taxon>
        <taxon>Embryophyta</taxon>
        <taxon>Tracheophyta</taxon>
        <taxon>Spermatophyta</taxon>
        <taxon>Magnoliopsida</taxon>
        <taxon>Liliopsida</taxon>
        <taxon>Asparagales</taxon>
        <taxon>Orchidaceae</taxon>
        <taxon>Epidendroideae</taxon>
        <taxon>Malaxideae</taxon>
        <taxon>Dendrobiinae</taxon>
        <taxon>Dendrobium</taxon>
    </lineage>
</organism>
<accession>A0ABD0U5X7</accession>
<dbReference type="AlphaFoldDB" id="A0ABD0U5X7"/>
<evidence type="ECO:0000313" key="2">
    <source>
        <dbReference type="Proteomes" id="UP001552299"/>
    </source>
</evidence>